<proteinExistence type="predicted"/>
<dbReference type="InParanoid" id="A0A059AMS7"/>
<dbReference type="AlphaFoldDB" id="A0A059AMS7"/>
<gene>
    <name evidence="1" type="ORF">EUGRSUZ_I00652</name>
</gene>
<name>A0A059AMS7_EUCGR</name>
<protein>
    <submittedName>
        <fullName evidence="1">Uncharacterized protein</fullName>
    </submittedName>
</protein>
<dbReference type="EMBL" id="KK198761">
    <property type="protein sequence ID" value="KCW54705.1"/>
    <property type="molecule type" value="Genomic_DNA"/>
</dbReference>
<accession>A0A059AMS7</accession>
<reference evidence="1" key="1">
    <citation type="submission" date="2013-07" db="EMBL/GenBank/DDBJ databases">
        <title>The genome of Eucalyptus grandis.</title>
        <authorList>
            <person name="Schmutz J."/>
            <person name="Hayes R."/>
            <person name="Myburg A."/>
            <person name="Tuskan G."/>
            <person name="Grattapaglia D."/>
            <person name="Rokhsar D.S."/>
        </authorList>
    </citation>
    <scope>NUCLEOTIDE SEQUENCE</scope>
    <source>
        <tissue evidence="1">Leaf extractions</tissue>
    </source>
</reference>
<evidence type="ECO:0000313" key="1">
    <source>
        <dbReference type="EMBL" id="KCW54705.1"/>
    </source>
</evidence>
<sequence>MQSISSAYQCLENQKSEDQGLHLTDETHSRQLHTLCLCNIPSNLMIGNEHDYGVPISCQKEGPSYTEILNILLIN</sequence>
<organism evidence="1">
    <name type="scientific">Eucalyptus grandis</name>
    <name type="common">Flooded gum</name>
    <dbReference type="NCBI Taxonomy" id="71139"/>
    <lineage>
        <taxon>Eukaryota</taxon>
        <taxon>Viridiplantae</taxon>
        <taxon>Streptophyta</taxon>
        <taxon>Embryophyta</taxon>
        <taxon>Tracheophyta</taxon>
        <taxon>Spermatophyta</taxon>
        <taxon>Magnoliopsida</taxon>
        <taxon>eudicotyledons</taxon>
        <taxon>Gunneridae</taxon>
        <taxon>Pentapetalae</taxon>
        <taxon>rosids</taxon>
        <taxon>malvids</taxon>
        <taxon>Myrtales</taxon>
        <taxon>Myrtaceae</taxon>
        <taxon>Myrtoideae</taxon>
        <taxon>Eucalypteae</taxon>
        <taxon>Eucalyptus</taxon>
    </lineage>
</organism>
<dbReference type="Gramene" id="KCW54705">
    <property type="protein sequence ID" value="KCW54705"/>
    <property type="gene ID" value="EUGRSUZ_I00652"/>
</dbReference>